<dbReference type="EMBL" id="PNBA02000005">
    <property type="protein sequence ID" value="KAG6425211.1"/>
    <property type="molecule type" value="Genomic_DNA"/>
</dbReference>
<keyword evidence="4 17" id="KW-0812">Transmembrane</keyword>
<dbReference type="PRINTS" id="PR00463">
    <property type="entry name" value="EP450I"/>
</dbReference>
<evidence type="ECO:0000256" key="11">
    <source>
        <dbReference type="ARBA" id="ARBA00023136"/>
    </source>
</evidence>
<sequence length="540" mass="61361">MKMDEILSFEGMWFQTAAAIVGVGLSTLIFIISRYAYASKKTTSGLPSPPGILLLLLTLPRLVMARHRNVDVYDGNNAEIPGLPVLGNLLQMKEKKPHKTFAKWAEKYGPVYSIRTGSTKLVVLNSSDVAKEAMVTRYSSISTRKMSNAIKILGCDKSIVALTDYGEFHRTVKRHVLTSTLGTNAQRRHQIHRDTLLGNVLEKFQAHEKEKPLEAIDFREVFHTELFGLSLKEALGDDVESVYVEELGTTFSKKEMYEILVVDPMKGAIEVDWRDFFPYLQWIPNKSFERKIQQMHMRRQAVMTALINQQKKRISSGKEKNCYLDYLLVEGNSLSEQQILMLLWEVIIESSDTTLVAIEWALYELAKDPQRQARLYAEIQTVCGTEEVMETNLSQLPYLSAVFQETLRKHSPAPIVPLRYVHEDTQIGGYDIPAGTEIAINLYGCNMNKDSWESPEEWKPERILDEKYDTNDLFKTMAFGGGKRQCAGALQAMLISCTAIGRLVQKYEWGLKDGEEENVDTLGLTTHRLHPLQAMIKPRN</sequence>
<evidence type="ECO:0000256" key="2">
    <source>
        <dbReference type="ARBA" id="ARBA00010617"/>
    </source>
</evidence>
<evidence type="ECO:0000256" key="6">
    <source>
        <dbReference type="ARBA" id="ARBA00022805"/>
    </source>
</evidence>
<keyword evidence="3 15" id="KW-0349">Heme</keyword>
<keyword evidence="5 15" id="KW-0479">Metal-binding</keyword>
<keyword evidence="7 17" id="KW-1133">Transmembrane helix</keyword>
<evidence type="ECO:0000313" key="18">
    <source>
        <dbReference type="EMBL" id="KAG6425211.1"/>
    </source>
</evidence>
<keyword evidence="19" id="KW-1185">Reference proteome</keyword>
<evidence type="ECO:0000256" key="17">
    <source>
        <dbReference type="SAM" id="Phobius"/>
    </source>
</evidence>
<comment type="subcellular location">
    <subcellularLocation>
        <location evidence="12">Plastid</location>
        <location evidence="12">Chloroplast outer membrane</location>
        <topology evidence="12">Single-pass membrane protein</topology>
    </subcellularLocation>
</comment>
<dbReference type="InterPro" id="IPR001128">
    <property type="entry name" value="Cyt_P450"/>
</dbReference>
<dbReference type="Pfam" id="PF00067">
    <property type="entry name" value="p450"/>
    <property type="match status" value="1"/>
</dbReference>
<evidence type="ECO:0000256" key="10">
    <source>
        <dbReference type="ARBA" id="ARBA00023033"/>
    </source>
</evidence>
<evidence type="ECO:0000256" key="15">
    <source>
        <dbReference type="PIRSR" id="PIRSR602401-1"/>
    </source>
</evidence>
<evidence type="ECO:0000256" key="9">
    <source>
        <dbReference type="ARBA" id="ARBA00023004"/>
    </source>
</evidence>
<reference evidence="18" key="1">
    <citation type="submission" date="2018-01" db="EMBL/GenBank/DDBJ databases">
        <authorList>
            <person name="Mao J.F."/>
        </authorList>
    </citation>
    <scope>NUCLEOTIDE SEQUENCE</scope>
    <source>
        <strain evidence="18">Huo1</strain>
        <tissue evidence="18">Leaf</tissue>
    </source>
</reference>
<keyword evidence="10 16" id="KW-0503">Monooxygenase</keyword>
<dbReference type="PROSITE" id="PS00086">
    <property type="entry name" value="CYTOCHROME_P450"/>
    <property type="match status" value="1"/>
</dbReference>
<keyword evidence="6" id="KW-1002">Plastid outer membrane</keyword>
<comment type="function">
    <text evidence="13">Catalyzes three successive oxidations of the 4-methyl group of ent-kaurene giving kaurenoic acid, a key step in gibberellins (GAs) biosynthesis. GAs, which are involved many processes, including stem elongation, play a central role in plant development.</text>
</comment>
<proteinExistence type="inferred from homology"/>
<evidence type="ECO:0000256" key="7">
    <source>
        <dbReference type="ARBA" id="ARBA00022989"/>
    </source>
</evidence>
<dbReference type="GO" id="GO:0009707">
    <property type="term" value="C:chloroplast outer membrane"/>
    <property type="evidence" value="ECO:0007669"/>
    <property type="project" value="UniProtKB-SubCell"/>
</dbReference>
<gene>
    <name evidence="18" type="ORF">SASPL_115637</name>
</gene>
<organism evidence="18">
    <name type="scientific">Salvia splendens</name>
    <name type="common">Scarlet sage</name>
    <dbReference type="NCBI Taxonomy" id="180675"/>
    <lineage>
        <taxon>Eukaryota</taxon>
        <taxon>Viridiplantae</taxon>
        <taxon>Streptophyta</taxon>
        <taxon>Embryophyta</taxon>
        <taxon>Tracheophyta</taxon>
        <taxon>Spermatophyta</taxon>
        <taxon>Magnoliopsida</taxon>
        <taxon>eudicotyledons</taxon>
        <taxon>Gunneridae</taxon>
        <taxon>Pentapetalae</taxon>
        <taxon>asterids</taxon>
        <taxon>lamiids</taxon>
        <taxon>Lamiales</taxon>
        <taxon>Lamiaceae</taxon>
        <taxon>Nepetoideae</taxon>
        <taxon>Mentheae</taxon>
        <taxon>Salviinae</taxon>
        <taxon>Salvia</taxon>
        <taxon>Salvia subgen. Calosphace</taxon>
        <taxon>core Calosphace</taxon>
    </lineage>
</organism>
<dbReference type="EC" id="1.14.14.86" evidence="14"/>
<accession>A0A8X8Y2W7</accession>
<evidence type="ECO:0000256" key="4">
    <source>
        <dbReference type="ARBA" id="ARBA00022692"/>
    </source>
</evidence>
<dbReference type="InterPro" id="IPR002401">
    <property type="entry name" value="Cyt_P450_E_grp-I"/>
</dbReference>
<dbReference type="GO" id="GO:0016709">
    <property type="term" value="F:oxidoreductase activity, acting on paired donors, with incorporation or reduction of molecular oxygen, NAD(P)H as one donor, and incorporation of one atom of oxygen"/>
    <property type="evidence" value="ECO:0007669"/>
    <property type="project" value="TreeGrafter"/>
</dbReference>
<dbReference type="Proteomes" id="UP000298416">
    <property type="component" value="Unassembled WGS sequence"/>
</dbReference>
<dbReference type="PANTHER" id="PTHR47283:SF1">
    <property type="entry name" value="ENT-KAURENE OXIDASE, CHLOROPLASTIC"/>
    <property type="match status" value="1"/>
</dbReference>
<evidence type="ECO:0000256" key="8">
    <source>
        <dbReference type="ARBA" id="ARBA00023002"/>
    </source>
</evidence>
<feature type="transmembrane region" description="Helical" evidence="17">
    <location>
        <begin position="12"/>
        <end position="32"/>
    </location>
</feature>
<comment type="similarity">
    <text evidence="2 16">Belongs to the cytochrome P450 family.</text>
</comment>
<dbReference type="GO" id="GO:0005783">
    <property type="term" value="C:endoplasmic reticulum"/>
    <property type="evidence" value="ECO:0007669"/>
    <property type="project" value="TreeGrafter"/>
</dbReference>
<evidence type="ECO:0000256" key="5">
    <source>
        <dbReference type="ARBA" id="ARBA00022723"/>
    </source>
</evidence>
<dbReference type="GO" id="GO:0005506">
    <property type="term" value="F:iron ion binding"/>
    <property type="evidence" value="ECO:0007669"/>
    <property type="project" value="InterPro"/>
</dbReference>
<evidence type="ECO:0000256" key="13">
    <source>
        <dbReference type="ARBA" id="ARBA00058795"/>
    </source>
</evidence>
<protein>
    <recommendedName>
        <fullName evidence="14">ent-kaurene monooxygenase</fullName>
        <ecNumber evidence="14">1.14.14.86</ecNumber>
    </recommendedName>
</protein>
<dbReference type="GO" id="GO:0052615">
    <property type="term" value="F:ent-kaurene oxidase activity"/>
    <property type="evidence" value="ECO:0007669"/>
    <property type="project" value="UniProtKB-EC"/>
</dbReference>
<evidence type="ECO:0000256" key="3">
    <source>
        <dbReference type="ARBA" id="ARBA00022617"/>
    </source>
</evidence>
<feature type="transmembrane region" description="Helical" evidence="17">
    <location>
        <begin position="44"/>
        <end position="63"/>
    </location>
</feature>
<dbReference type="InterPro" id="IPR044225">
    <property type="entry name" value="KO_chloroplastic"/>
</dbReference>
<dbReference type="AlphaFoldDB" id="A0A8X8Y2W7"/>
<comment type="cofactor">
    <cofactor evidence="1 15">
        <name>heme</name>
        <dbReference type="ChEBI" id="CHEBI:30413"/>
    </cofactor>
</comment>
<dbReference type="GO" id="GO:0009686">
    <property type="term" value="P:gibberellin biosynthetic process"/>
    <property type="evidence" value="ECO:0007669"/>
    <property type="project" value="InterPro"/>
</dbReference>
<feature type="binding site" description="axial binding residue" evidence="15">
    <location>
        <position position="486"/>
    </location>
    <ligand>
        <name>heme</name>
        <dbReference type="ChEBI" id="CHEBI:30413"/>
    </ligand>
    <ligandPart>
        <name>Fe</name>
        <dbReference type="ChEBI" id="CHEBI:18248"/>
    </ligandPart>
</feature>
<dbReference type="CDD" id="cd11075">
    <property type="entry name" value="CYP77_89"/>
    <property type="match status" value="1"/>
</dbReference>
<keyword evidence="6" id="KW-0934">Plastid</keyword>
<dbReference type="InterPro" id="IPR017972">
    <property type="entry name" value="Cyt_P450_CS"/>
</dbReference>
<keyword evidence="9 15" id="KW-0408">Iron</keyword>
<evidence type="ECO:0000313" key="19">
    <source>
        <dbReference type="Proteomes" id="UP000298416"/>
    </source>
</evidence>
<evidence type="ECO:0000256" key="14">
    <source>
        <dbReference type="ARBA" id="ARBA00066565"/>
    </source>
</evidence>
<dbReference type="FunFam" id="1.10.630.10:FF:000062">
    <property type="entry name" value="Ent-kaurene oxidase 2"/>
    <property type="match status" value="1"/>
</dbReference>
<name>A0A8X8Y2W7_SALSN</name>
<dbReference type="SUPFAM" id="SSF48264">
    <property type="entry name" value="Cytochrome P450"/>
    <property type="match status" value="1"/>
</dbReference>
<evidence type="ECO:0000256" key="1">
    <source>
        <dbReference type="ARBA" id="ARBA00001971"/>
    </source>
</evidence>
<dbReference type="PANTHER" id="PTHR47283">
    <property type="entry name" value="ENT-KAURENE OXIDASE, CHLOROPLASTIC"/>
    <property type="match status" value="1"/>
</dbReference>
<keyword evidence="11 17" id="KW-0472">Membrane</keyword>
<dbReference type="GO" id="GO:0010241">
    <property type="term" value="P:ent-kaurene oxidation to kaurenoic acid"/>
    <property type="evidence" value="ECO:0007669"/>
    <property type="project" value="InterPro"/>
</dbReference>
<comment type="caution">
    <text evidence="18">The sequence shown here is derived from an EMBL/GenBank/DDBJ whole genome shotgun (WGS) entry which is preliminary data.</text>
</comment>
<dbReference type="InterPro" id="IPR036396">
    <property type="entry name" value="Cyt_P450_sf"/>
</dbReference>
<keyword evidence="8 16" id="KW-0560">Oxidoreductase</keyword>
<dbReference type="PRINTS" id="PR00385">
    <property type="entry name" value="P450"/>
</dbReference>
<evidence type="ECO:0000256" key="12">
    <source>
        <dbReference type="ARBA" id="ARBA00023766"/>
    </source>
</evidence>
<dbReference type="GO" id="GO:0020037">
    <property type="term" value="F:heme binding"/>
    <property type="evidence" value="ECO:0007669"/>
    <property type="project" value="InterPro"/>
</dbReference>
<evidence type="ECO:0000256" key="16">
    <source>
        <dbReference type="RuleBase" id="RU000461"/>
    </source>
</evidence>
<dbReference type="Gene3D" id="1.10.630.10">
    <property type="entry name" value="Cytochrome P450"/>
    <property type="match status" value="1"/>
</dbReference>
<reference evidence="18" key="2">
    <citation type="submission" date="2020-08" db="EMBL/GenBank/DDBJ databases">
        <title>Plant Genome Project.</title>
        <authorList>
            <person name="Zhang R.-G."/>
        </authorList>
    </citation>
    <scope>NUCLEOTIDE SEQUENCE</scope>
    <source>
        <strain evidence="18">Huo1</strain>
        <tissue evidence="18">Leaf</tissue>
    </source>
</reference>